<keyword evidence="2" id="KW-1185">Reference proteome</keyword>
<evidence type="ECO:0000313" key="2">
    <source>
        <dbReference type="Proteomes" id="UP000655208"/>
    </source>
</evidence>
<comment type="caution">
    <text evidence="1">The sequence shown here is derived from an EMBL/GenBank/DDBJ whole genome shotgun (WGS) entry which is preliminary data.</text>
</comment>
<reference evidence="1" key="2">
    <citation type="submission" date="2020-09" db="EMBL/GenBank/DDBJ databases">
        <authorList>
            <person name="Sun Q."/>
            <person name="Zhou Y."/>
        </authorList>
    </citation>
    <scope>NUCLEOTIDE SEQUENCE</scope>
    <source>
        <strain evidence="1">CGMCC 4.7308</strain>
    </source>
</reference>
<name>A0A917T7T7_9ACTN</name>
<reference evidence="1" key="1">
    <citation type="journal article" date="2014" name="Int. J. Syst. Evol. Microbiol.">
        <title>Complete genome sequence of Corynebacterium casei LMG S-19264T (=DSM 44701T), isolated from a smear-ripened cheese.</title>
        <authorList>
            <consortium name="US DOE Joint Genome Institute (JGI-PGF)"/>
            <person name="Walter F."/>
            <person name="Albersmeier A."/>
            <person name="Kalinowski J."/>
            <person name="Ruckert C."/>
        </authorList>
    </citation>
    <scope>NUCLEOTIDE SEQUENCE</scope>
    <source>
        <strain evidence="1">CGMCC 4.7308</strain>
    </source>
</reference>
<gene>
    <name evidence="1" type="ORF">GCM10011594_35150</name>
</gene>
<dbReference type="EMBL" id="BMNA01000010">
    <property type="protein sequence ID" value="GGM12248.1"/>
    <property type="molecule type" value="Genomic_DNA"/>
</dbReference>
<accession>A0A917T7T7</accession>
<evidence type="ECO:0000313" key="1">
    <source>
        <dbReference type="EMBL" id="GGM12248.1"/>
    </source>
</evidence>
<dbReference type="RefSeq" id="WP_188943811.1">
    <property type="nucleotide sequence ID" value="NZ_BMNA01000010.1"/>
</dbReference>
<dbReference type="Proteomes" id="UP000655208">
    <property type="component" value="Unassembled WGS sequence"/>
</dbReference>
<sequence>MFDQWDAAPPTPREHLLADLRRRMAAVIPGGERVGRPLQESGSAALAPDPDVVQLTDDDPAATGPVAVPPPTAGREVAGRFDPAAFDPATVAPAGDRGAADLVAVDRPDPAALGPVAAPTRREVLPAPAPLAGILPAGGLPRGGVVSLAGGQGTTSLLLTLLAAPAPTWSALVGMPGVGLLAGAEFGVDLDRVVLVPDPGPDVLQVLSILADGMDVIAVAAPPGGFTAPARLRVLAGRLRQRGVVLLVAGAWPGADLVLRTRITGWSGADHGHGRLRDRELSVEVRGRGAAGHPRRTTVLLRSTRSAVQVQPVTVPAAPVQVPVAAQVG</sequence>
<proteinExistence type="predicted"/>
<dbReference type="AlphaFoldDB" id="A0A917T7T7"/>
<protein>
    <submittedName>
        <fullName evidence="1">Uncharacterized protein</fullName>
    </submittedName>
</protein>
<organism evidence="1 2">
    <name type="scientific">Nakamurella endophytica</name>
    <dbReference type="NCBI Taxonomy" id="1748367"/>
    <lineage>
        <taxon>Bacteria</taxon>
        <taxon>Bacillati</taxon>
        <taxon>Actinomycetota</taxon>
        <taxon>Actinomycetes</taxon>
        <taxon>Nakamurellales</taxon>
        <taxon>Nakamurellaceae</taxon>
        <taxon>Nakamurella</taxon>
    </lineage>
</organism>